<proteinExistence type="predicted"/>
<name>A0ABV4XMS9_9CYAN</name>
<organism evidence="1 2">
    <name type="scientific">Floridaenema flaviceps BLCC-F50</name>
    <dbReference type="NCBI Taxonomy" id="3153642"/>
    <lineage>
        <taxon>Bacteria</taxon>
        <taxon>Bacillati</taxon>
        <taxon>Cyanobacteriota</taxon>
        <taxon>Cyanophyceae</taxon>
        <taxon>Oscillatoriophycideae</taxon>
        <taxon>Aerosakkonematales</taxon>
        <taxon>Aerosakkonemataceae</taxon>
        <taxon>Floridanema</taxon>
        <taxon>Floridanema flaviceps</taxon>
    </lineage>
</organism>
<comment type="caution">
    <text evidence="1">The sequence shown here is derived from an EMBL/GenBank/DDBJ whole genome shotgun (WGS) entry which is preliminary data.</text>
</comment>
<dbReference type="Proteomes" id="UP001576784">
    <property type="component" value="Unassembled WGS sequence"/>
</dbReference>
<evidence type="ECO:0000313" key="2">
    <source>
        <dbReference type="Proteomes" id="UP001576784"/>
    </source>
</evidence>
<dbReference type="RefSeq" id="WP_413262205.1">
    <property type="nucleotide sequence ID" value="NZ_JBHFNR010000039.1"/>
</dbReference>
<dbReference type="EMBL" id="JBHFNR010000039">
    <property type="protein sequence ID" value="MFB2892533.1"/>
    <property type="molecule type" value="Genomic_DNA"/>
</dbReference>
<dbReference type="Gene3D" id="2.60.120.380">
    <property type="match status" value="1"/>
</dbReference>
<keyword evidence="2" id="KW-1185">Reference proteome</keyword>
<reference evidence="1 2" key="1">
    <citation type="submission" date="2024-09" db="EMBL/GenBank/DDBJ databases">
        <title>Floridaenema gen nov. (Aerosakkonemataceae, Aerosakkonematales ord. nov., Cyanobacteria) from benthic tropical and subtropical fresh waters, with the description of four new species.</title>
        <authorList>
            <person name="Moretto J.A."/>
            <person name="Berthold D.E."/>
            <person name="Lefler F.W."/>
            <person name="Huang I.-S."/>
            <person name="Laughinghouse H. IV."/>
        </authorList>
    </citation>
    <scope>NUCLEOTIDE SEQUENCE [LARGE SCALE GENOMIC DNA]</scope>
    <source>
        <strain evidence="1 2">BLCC-F50</strain>
    </source>
</reference>
<evidence type="ECO:0008006" key="3">
    <source>
        <dbReference type="Google" id="ProtNLM"/>
    </source>
</evidence>
<sequence>MSNPLFFPDGFAQALIPKQTNNTQVLIAQSQLPSPAKISNSTRLPCDKTIQGRISSSDYQFQGRRFQKYLLNGQKDRLIRISLVAGNPTQRPSNISQVNPLLINPALILYAPNGQIVDRQPKQENAIDAVITTKLPTTGTYNLLVTSATPGKVGRFSLTYQQVKPNGTNASVCPA</sequence>
<gene>
    <name evidence="1" type="ORF">ACE1CI_06265</name>
</gene>
<evidence type="ECO:0000313" key="1">
    <source>
        <dbReference type="EMBL" id="MFB2892533.1"/>
    </source>
</evidence>
<accession>A0ABV4XMS9</accession>
<protein>
    <recommendedName>
        <fullName evidence="3">Peptidase C-terminal archaeal/bacterial domain-containing protein</fullName>
    </recommendedName>
</protein>